<organism evidence="2 3">
    <name type="scientific">Lacticaseibacillus nasuensis JCM 17158</name>
    <dbReference type="NCBI Taxonomy" id="1291734"/>
    <lineage>
        <taxon>Bacteria</taxon>
        <taxon>Bacillati</taxon>
        <taxon>Bacillota</taxon>
        <taxon>Bacilli</taxon>
        <taxon>Lactobacillales</taxon>
        <taxon>Lactobacillaceae</taxon>
        <taxon>Lacticaseibacillus</taxon>
    </lineage>
</organism>
<accession>A0A0R1JXC3</accession>
<dbReference type="EMBL" id="AZDJ01000022">
    <property type="protein sequence ID" value="KRK72490.1"/>
    <property type="molecule type" value="Genomic_DNA"/>
</dbReference>
<evidence type="ECO:0000313" key="2">
    <source>
        <dbReference type="EMBL" id="KRK72490.1"/>
    </source>
</evidence>
<dbReference type="Proteomes" id="UP000051804">
    <property type="component" value="Unassembled WGS sequence"/>
</dbReference>
<dbReference type="AlphaFoldDB" id="A0A0R1JXC3"/>
<evidence type="ECO:0000313" key="3">
    <source>
        <dbReference type="Proteomes" id="UP000051804"/>
    </source>
</evidence>
<dbReference type="STRING" id="1291734.FD02_GL001462"/>
<reference evidence="2 3" key="1">
    <citation type="journal article" date="2015" name="Genome Announc.">
        <title>Expanding the biotechnology potential of lactobacilli through comparative genomics of 213 strains and associated genera.</title>
        <authorList>
            <person name="Sun Z."/>
            <person name="Harris H.M."/>
            <person name="McCann A."/>
            <person name="Guo C."/>
            <person name="Argimon S."/>
            <person name="Zhang W."/>
            <person name="Yang X."/>
            <person name="Jeffery I.B."/>
            <person name="Cooney J.C."/>
            <person name="Kagawa T.F."/>
            <person name="Liu W."/>
            <person name="Song Y."/>
            <person name="Salvetti E."/>
            <person name="Wrobel A."/>
            <person name="Rasinkangas P."/>
            <person name="Parkhill J."/>
            <person name="Rea M.C."/>
            <person name="O'Sullivan O."/>
            <person name="Ritari J."/>
            <person name="Douillard F.P."/>
            <person name="Paul Ross R."/>
            <person name="Yang R."/>
            <person name="Briner A.E."/>
            <person name="Felis G.E."/>
            <person name="de Vos W.M."/>
            <person name="Barrangou R."/>
            <person name="Klaenhammer T.R."/>
            <person name="Caufield P.W."/>
            <person name="Cui Y."/>
            <person name="Zhang H."/>
            <person name="O'Toole P.W."/>
        </authorList>
    </citation>
    <scope>NUCLEOTIDE SEQUENCE [LARGE SCALE GENOMIC DNA]</scope>
    <source>
        <strain evidence="2 3">JCM 17158</strain>
    </source>
</reference>
<gene>
    <name evidence="2" type="ORF">FD02_GL001462</name>
</gene>
<feature type="compositionally biased region" description="Low complexity" evidence="1">
    <location>
        <begin position="96"/>
        <end position="124"/>
    </location>
</feature>
<name>A0A0R1JXC3_9LACO</name>
<evidence type="ECO:0000256" key="1">
    <source>
        <dbReference type="SAM" id="MobiDB-lite"/>
    </source>
</evidence>
<comment type="caution">
    <text evidence="2">The sequence shown here is derived from an EMBL/GenBank/DDBJ whole genome shotgun (WGS) entry which is preliminary data.</text>
</comment>
<protein>
    <submittedName>
        <fullName evidence="2">Uncharacterized protein</fullName>
    </submittedName>
</protein>
<feature type="region of interest" description="Disordered" evidence="1">
    <location>
        <begin position="34"/>
        <end position="138"/>
    </location>
</feature>
<dbReference type="RefSeq" id="WP_056950965.1">
    <property type="nucleotide sequence ID" value="NZ_AZDJ01000022.1"/>
</dbReference>
<dbReference type="PATRIC" id="fig|1291734.4.peg.1505"/>
<proteinExistence type="predicted"/>
<keyword evidence="3" id="KW-1185">Reference proteome</keyword>
<sequence>MDNEWAKAFEAANGRKPTFAEFTAHQQELDQASAAASVTATSQAAPSQAAASTAAPQSTAAASQRQVVGYDTQTGAPIYADDSAQPAQPQAPAPQPQASQSQPQPQAPQPQAQPQFQPQAQPQGPTQPPVPPTTGGAGSGFDFGAFIKSPKGMITGGVIIALIAFFAIGKLTDCTAAELQSRYSAAMAAKDPAKLLKLFPHSQTKSKFAKDGAKQLIKVNYAASSIMSGENQVVRVTSKNWLLFFKKYQLNITPTTVKLAKSAKQHALYYKGKKVSTNDLKAPLFYGSYTFTTTQSSQFGSVKAKASVAGGERKSTTLSFPKSTNYVTIPGGPNTFKVSYKGKATDITLKAKRQKVGPFSQNVDDPASELTISGTYGNTVTVDKANLSDVTENGGTSLPNSDDDGMMYELPNSAVTYDFKNIKTNVDAFAKQYFKADHSGSWSGFTLVTAGYKDNAELSGDDDSDETDTYKNIDFTQADVQSYLGDDGSIYLYVPFNINYTYKYDDDSDTEDSSSYVAITFKVAQDGKLYGASNSY</sequence>
<feature type="compositionally biased region" description="Low complexity" evidence="1">
    <location>
        <begin position="34"/>
        <end position="64"/>
    </location>
</feature>